<evidence type="ECO:0000256" key="4">
    <source>
        <dbReference type="PIRNR" id="PIRNR036492"/>
    </source>
</evidence>
<dbReference type="PANTHER" id="PTHR43570:SF20">
    <property type="entry name" value="ALDEHYDE DEHYDROGENASE ALDX-RELATED"/>
    <property type="match status" value="1"/>
</dbReference>
<protein>
    <recommendedName>
        <fullName evidence="4">Aldehyde dehydrogenase</fullName>
    </recommendedName>
</protein>
<dbReference type="PROSITE" id="PS00687">
    <property type="entry name" value="ALDEHYDE_DEHYDR_GLU"/>
    <property type="match status" value="1"/>
</dbReference>
<evidence type="ECO:0000256" key="7">
    <source>
        <dbReference type="RuleBase" id="RU003345"/>
    </source>
</evidence>
<dbReference type="GO" id="GO:0005737">
    <property type="term" value="C:cytoplasm"/>
    <property type="evidence" value="ECO:0007669"/>
    <property type="project" value="TreeGrafter"/>
</dbReference>
<gene>
    <name evidence="9" type="ORF">D3872_24640</name>
</gene>
<dbReference type="SUPFAM" id="SSF53720">
    <property type="entry name" value="ALDH-like"/>
    <property type="match status" value="1"/>
</dbReference>
<evidence type="ECO:0000256" key="1">
    <source>
        <dbReference type="ARBA" id="ARBA00009986"/>
    </source>
</evidence>
<evidence type="ECO:0000256" key="6">
    <source>
        <dbReference type="PROSITE-ProRule" id="PRU10007"/>
    </source>
</evidence>
<feature type="domain" description="Aldehyde dehydrogenase" evidence="8">
    <location>
        <begin position="32"/>
        <end position="448"/>
    </location>
</feature>
<evidence type="ECO:0000313" key="9">
    <source>
        <dbReference type="EMBL" id="RJG08262.1"/>
    </source>
</evidence>
<dbReference type="InterPro" id="IPR016161">
    <property type="entry name" value="Ald_DH/histidinol_DH"/>
</dbReference>
<proteinExistence type="inferred from homology"/>
<dbReference type="InterPro" id="IPR016163">
    <property type="entry name" value="Ald_DH_C"/>
</dbReference>
<dbReference type="InterPro" id="IPR016160">
    <property type="entry name" value="Ald_DH_CS_CYS"/>
</dbReference>
<dbReference type="Gene3D" id="3.40.309.10">
    <property type="entry name" value="Aldehyde Dehydrogenase, Chain A, domain 2"/>
    <property type="match status" value="1"/>
</dbReference>
<evidence type="ECO:0000256" key="2">
    <source>
        <dbReference type="ARBA" id="ARBA00023002"/>
    </source>
</evidence>
<dbReference type="InterPro" id="IPR016162">
    <property type="entry name" value="Ald_DH_N"/>
</dbReference>
<dbReference type="GO" id="GO:0004029">
    <property type="term" value="F:aldehyde dehydrogenase (NAD+) activity"/>
    <property type="evidence" value="ECO:0007669"/>
    <property type="project" value="TreeGrafter"/>
</dbReference>
<feature type="active site" evidence="5">
    <location>
        <position position="258"/>
    </location>
</feature>
<reference evidence="9 10" key="1">
    <citation type="submission" date="2018-09" db="EMBL/GenBank/DDBJ databases">
        <authorList>
            <person name="Zhu H."/>
        </authorList>
    </citation>
    <scope>NUCLEOTIDE SEQUENCE [LARGE SCALE GENOMIC DNA]</scope>
    <source>
        <strain evidence="9 10">K1S02-61</strain>
    </source>
</reference>
<evidence type="ECO:0000259" key="8">
    <source>
        <dbReference type="Pfam" id="PF00171"/>
    </source>
</evidence>
<evidence type="ECO:0000256" key="3">
    <source>
        <dbReference type="ARBA" id="ARBA00023027"/>
    </source>
</evidence>
<dbReference type="EMBL" id="QYUP01000198">
    <property type="protein sequence ID" value="RJG08262.1"/>
    <property type="molecule type" value="Genomic_DNA"/>
</dbReference>
<dbReference type="Pfam" id="PF00171">
    <property type="entry name" value="Aldedh"/>
    <property type="match status" value="1"/>
</dbReference>
<organism evidence="9 10">
    <name type="scientific">Massilia cavernae</name>
    <dbReference type="NCBI Taxonomy" id="2320864"/>
    <lineage>
        <taxon>Bacteria</taxon>
        <taxon>Pseudomonadati</taxon>
        <taxon>Pseudomonadota</taxon>
        <taxon>Betaproteobacteria</taxon>
        <taxon>Burkholderiales</taxon>
        <taxon>Oxalobacteraceae</taxon>
        <taxon>Telluria group</taxon>
        <taxon>Massilia</taxon>
    </lineage>
</organism>
<dbReference type="GO" id="GO:0006081">
    <property type="term" value="P:aldehyde metabolic process"/>
    <property type="evidence" value="ECO:0007669"/>
    <property type="project" value="InterPro"/>
</dbReference>
<keyword evidence="10" id="KW-1185">Reference proteome</keyword>
<comment type="caution">
    <text evidence="9">The sequence shown here is derived from an EMBL/GenBank/DDBJ whole genome shotgun (WGS) entry which is preliminary data.</text>
</comment>
<dbReference type="OrthoDB" id="6187633at2"/>
<dbReference type="InterPro" id="IPR029510">
    <property type="entry name" value="Ald_DH_CS_GLU"/>
</dbReference>
<keyword evidence="2 4" id="KW-0560">Oxidoreductase</keyword>
<dbReference type="AlphaFoldDB" id="A0A418X721"/>
<dbReference type="RefSeq" id="WP_119813237.1">
    <property type="nucleotide sequence ID" value="NZ_QYUP01000198.1"/>
</dbReference>
<dbReference type="PROSITE" id="PS00070">
    <property type="entry name" value="ALDEHYDE_DEHYDR_CYS"/>
    <property type="match status" value="1"/>
</dbReference>
<name>A0A418X721_9BURK</name>
<evidence type="ECO:0000313" key="10">
    <source>
        <dbReference type="Proteomes" id="UP000284006"/>
    </source>
</evidence>
<dbReference type="PANTHER" id="PTHR43570">
    <property type="entry name" value="ALDEHYDE DEHYDROGENASE"/>
    <property type="match status" value="1"/>
</dbReference>
<dbReference type="PIRSF" id="PIRSF036492">
    <property type="entry name" value="ALDH"/>
    <property type="match status" value="1"/>
</dbReference>
<sequence>MYVSNSLESNCAGLAAEKLALLRSAAQREPYSSLAVRRDRLGRAIDALIKNEKRIVQAMDADFGGRPEALTLLADVMAPLTALRHAHKNVARWMRPEKRKALFPMGLIGGRARVHHQPLGVIGIVSPWNVPVGIGFSGLAGALAAGNRAMIKPSELAPKTADLIAEMLGSAFGADEVAVLVGGVDVARAFTELPFDHLLFTGGPGTARVVMAAAARNLVPVTLELGGKSPAIVARGSDLAYAAGKIVCGKLGNAGQVCMGVDYVLVHRSDAAGFTQAVRAAIDKHYPNLANNPDYANVHLPRQRDRLARLVEEAKAGGARVEVIGGMPVSALRNANRFPPVLVFNPPAGSALLTEEVFGPVLPIVSYDSIEHAAALINVQTRPLALYYIGGSAADKDYLLKHTHSGGVTFGDVMLHPMMQDLPFGGVGESGMGRYLGYDGFKAFSNQRGVFERPWIDISRYFAPPYTPGLLKMMRRAIR</sequence>
<keyword evidence="3" id="KW-0520">NAD</keyword>
<dbReference type="Gene3D" id="3.40.605.10">
    <property type="entry name" value="Aldehyde Dehydrogenase, Chain A, domain 1"/>
    <property type="match status" value="1"/>
</dbReference>
<dbReference type="Proteomes" id="UP000284006">
    <property type="component" value="Unassembled WGS sequence"/>
</dbReference>
<dbReference type="InterPro" id="IPR012394">
    <property type="entry name" value="Aldehyde_DH_NAD(P)"/>
</dbReference>
<comment type="similarity">
    <text evidence="1 4 7">Belongs to the aldehyde dehydrogenase family.</text>
</comment>
<dbReference type="InterPro" id="IPR015590">
    <property type="entry name" value="Aldehyde_DH_dom"/>
</dbReference>
<accession>A0A418X721</accession>
<evidence type="ECO:0000256" key="5">
    <source>
        <dbReference type="PIRSR" id="PIRSR036492-1"/>
    </source>
</evidence>
<feature type="active site" evidence="5 6">
    <location>
        <position position="224"/>
    </location>
</feature>